<keyword evidence="4" id="KW-1185">Reference proteome</keyword>
<accession>A0A9D3Q423</accession>
<feature type="region of interest" description="Disordered" evidence="1">
    <location>
        <begin position="147"/>
        <end position="204"/>
    </location>
</feature>
<dbReference type="Pfam" id="PF06809">
    <property type="entry name" value="NPDC1"/>
    <property type="match status" value="1"/>
</dbReference>
<evidence type="ECO:0000256" key="1">
    <source>
        <dbReference type="SAM" id="MobiDB-lite"/>
    </source>
</evidence>
<protein>
    <recommendedName>
        <fullName evidence="5">Neural proliferation differentiation and control protein 1</fullName>
    </recommendedName>
</protein>
<dbReference type="Proteomes" id="UP001046870">
    <property type="component" value="Chromosome 6"/>
</dbReference>
<keyword evidence="2" id="KW-0812">Transmembrane</keyword>
<evidence type="ECO:0000313" key="4">
    <source>
        <dbReference type="Proteomes" id="UP001046870"/>
    </source>
</evidence>
<keyword evidence="2" id="KW-0472">Membrane</keyword>
<dbReference type="OrthoDB" id="6270617at2759"/>
<feature type="compositionally biased region" description="Basic and acidic residues" evidence="1">
    <location>
        <begin position="291"/>
        <end position="300"/>
    </location>
</feature>
<reference evidence="3" key="1">
    <citation type="submission" date="2021-01" db="EMBL/GenBank/DDBJ databases">
        <authorList>
            <person name="Zahm M."/>
            <person name="Roques C."/>
            <person name="Cabau C."/>
            <person name="Klopp C."/>
            <person name="Donnadieu C."/>
            <person name="Jouanno E."/>
            <person name="Lampietro C."/>
            <person name="Louis A."/>
            <person name="Herpin A."/>
            <person name="Echchiki A."/>
            <person name="Berthelot C."/>
            <person name="Parey E."/>
            <person name="Roest-Crollius H."/>
            <person name="Braasch I."/>
            <person name="Postlethwait J."/>
            <person name="Bobe J."/>
            <person name="Montfort J."/>
            <person name="Bouchez O."/>
            <person name="Begum T."/>
            <person name="Mejri S."/>
            <person name="Adams A."/>
            <person name="Chen W.-J."/>
            <person name="Guiguen Y."/>
        </authorList>
    </citation>
    <scope>NUCLEOTIDE SEQUENCE</scope>
    <source>
        <strain evidence="3">YG-15Mar2019-1</strain>
        <tissue evidence="3">Brain</tissue>
    </source>
</reference>
<organism evidence="3 4">
    <name type="scientific">Megalops atlanticus</name>
    <name type="common">Tarpon</name>
    <name type="synonym">Clupea gigantea</name>
    <dbReference type="NCBI Taxonomy" id="7932"/>
    <lineage>
        <taxon>Eukaryota</taxon>
        <taxon>Metazoa</taxon>
        <taxon>Chordata</taxon>
        <taxon>Craniata</taxon>
        <taxon>Vertebrata</taxon>
        <taxon>Euteleostomi</taxon>
        <taxon>Actinopterygii</taxon>
        <taxon>Neopterygii</taxon>
        <taxon>Teleostei</taxon>
        <taxon>Elopiformes</taxon>
        <taxon>Megalopidae</taxon>
        <taxon>Megalops</taxon>
    </lineage>
</organism>
<dbReference type="GO" id="GO:0016020">
    <property type="term" value="C:membrane"/>
    <property type="evidence" value="ECO:0007669"/>
    <property type="project" value="InterPro"/>
</dbReference>
<evidence type="ECO:0000313" key="3">
    <source>
        <dbReference type="EMBL" id="KAG7476834.1"/>
    </source>
</evidence>
<dbReference type="AlphaFoldDB" id="A0A9D3Q423"/>
<feature type="transmembrane region" description="Helical" evidence="2">
    <location>
        <begin position="213"/>
        <end position="237"/>
    </location>
</feature>
<gene>
    <name evidence="3" type="ORF">MATL_G00087020</name>
</gene>
<dbReference type="EMBL" id="JAFDVH010000006">
    <property type="protein sequence ID" value="KAG7476834.1"/>
    <property type="molecule type" value="Genomic_DNA"/>
</dbReference>
<feature type="region of interest" description="Disordered" evidence="1">
    <location>
        <begin position="288"/>
        <end position="349"/>
    </location>
</feature>
<evidence type="ECO:0000256" key="2">
    <source>
        <dbReference type="SAM" id="Phobius"/>
    </source>
</evidence>
<dbReference type="PANTHER" id="PTHR23352">
    <property type="entry name" value="NEURAL PROLIFERATION DIFFERENTIATION AND CONTROL PROTEIN-1 NPDC-1 PROTEIN"/>
    <property type="match status" value="1"/>
</dbReference>
<sequence length="349" mass="38537">MTQWLYVHSHSLPSCVSRANRAPPACQLPPPPSPERYQGCYLRKVSRTDPGPRFHPGSFSVQFWSLSARVCQQTNVLAASTAPAKKRHFCQPGSSHCGPCLSPFEENDDGRCVIRKRHTHHSKMTLFPELDEEIDFLSSVIAKQEDSEIKESVTPSQVSPKAKLGDPQQKSPSNATAGHPRTSSPPTSPPHPPTQPADRSGPLAIPYPSKDGLLIIMVAVCIIVGTVALILAAICWVRLQRESRMAQKVDYPAFNVMAPASSDRTSPGDKKLAQSAQMYHYQHQKQQMLSMEKHKEEPKIPDSGATSDEENEDGDFTVYECPGLAPTGEMEVKNPLFDDSTLHSQRNHK</sequence>
<feature type="compositionally biased region" description="Pro residues" evidence="1">
    <location>
        <begin position="186"/>
        <end position="195"/>
    </location>
</feature>
<keyword evidence="2" id="KW-1133">Transmembrane helix</keyword>
<dbReference type="PANTHER" id="PTHR23352:SF2">
    <property type="entry name" value="NEURAL PROLIFERATION DIFFERENTIATION AND CONTROL PROTEIN 1"/>
    <property type="match status" value="1"/>
</dbReference>
<comment type="caution">
    <text evidence="3">The sequence shown here is derived from an EMBL/GenBank/DDBJ whole genome shotgun (WGS) entry which is preliminary data.</text>
</comment>
<name>A0A9D3Q423_MEGAT</name>
<evidence type="ECO:0008006" key="5">
    <source>
        <dbReference type="Google" id="ProtNLM"/>
    </source>
</evidence>
<proteinExistence type="predicted"/>
<dbReference type="InterPro" id="IPR009635">
    <property type="entry name" value="NPDC1"/>
</dbReference>